<dbReference type="Proteomes" id="UP001499878">
    <property type="component" value="Unassembled WGS sequence"/>
</dbReference>
<comment type="caution">
    <text evidence="2">The sequence shown here is derived from an EMBL/GenBank/DDBJ whole genome shotgun (WGS) entry which is preliminary data.</text>
</comment>
<accession>A0ABP9TG87</accession>
<organism evidence="2 3">
    <name type="scientific">Streptomyces thinghirensis</name>
    <dbReference type="NCBI Taxonomy" id="551547"/>
    <lineage>
        <taxon>Bacteria</taxon>
        <taxon>Bacillati</taxon>
        <taxon>Actinomycetota</taxon>
        <taxon>Actinomycetes</taxon>
        <taxon>Kitasatosporales</taxon>
        <taxon>Streptomycetaceae</taxon>
        <taxon>Streptomyces</taxon>
    </lineage>
</organism>
<proteinExistence type="predicted"/>
<evidence type="ECO:0000313" key="3">
    <source>
        <dbReference type="Proteomes" id="UP001499878"/>
    </source>
</evidence>
<keyword evidence="1" id="KW-0472">Membrane</keyword>
<keyword evidence="3" id="KW-1185">Reference proteome</keyword>
<sequence length="171" mass="18099">MFSQASNTDTIATFAAVFVTLWVAHTVGDHWVQTSVQSAKKGQHDRNPGQSSRVGRLACTRHVIGLTLTKALLLALSAIVLDLPLSVAGVAIGLGLDAASHWWADRRSTLAWLAEVTGKTEFYNLGTGAHPFHPVTAEGKPAGHIGTGAYALDQAFHAFFLFIAALVIAAV</sequence>
<gene>
    <name evidence="2" type="ORF">GCM10023323_71720</name>
</gene>
<feature type="transmembrane region" description="Helical" evidence="1">
    <location>
        <begin position="71"/>
        <end position="96"/>
    </location>
</feature>
<keyword evidence="1" id="KW-1133">Transmembrane helix</keyword>
<keyword evidence="1" id="KW-0812">Transmembrane</keyword>
<evidence type="ECO:0000256" key="1">
    <source>
        <dbReference type="SAM" id="Phobius"/>
    </source>
</evidence>
<dbReference type="RefSeq" id="WP_345637802.1">
    <property type="nucleotide sequence ID" value="NZ_BAABJR010000028.1"/>
</dbReference>
<feature type="transmembrane region" description="Helical" evidence="1">
    <location>
        <begin position="154"/>
        <end position="170"/>
    </location>
</feature>
<name>A0ABP9TG87_9ACTN</name>
<dbReference type="EMBL" id="BAABJR010000028">
    <property type="protein sequence ID" value="GAA5216885.1"/>
    <property type="molecule type" value="Genomic_DNA"/>
</dbReference>
<protein>
    <recommendedName>
        <fullName evidence="4">Transcriptional regulator</fullName>
    </recommendedName>
</protein>
<evidence type="ECO:0000313" key="2">
    <source>
        <dbReference type="EMBL" id="GAA5216885.1"/>
    </source>
</evidence>
<evidence type="ECO:0008006" key="4">
    <source>
        <dbReference type="Google" id="ProtNLM"/>
    </source>
</evidence>
<reference evidence="3" key="1">
    <citation type="journal article" date="2019" name="Int. J. Syst. Evol. Microbiol.">
        <title>The Global Catalogue of Microorganisms (GCM) 10K type strain sequencing project: providing services to taxonomists for standard genome sequencing and annotation.</title>
        <authorList>
            <consortium name="The Broad Institute Genomics Platform"/>
            <consortium name="The Broad Institute Genome Sequencing Center for Infectious Disease"/>
            <person name="Wu L."/>
            <person name="Ma J."/>
        </authorList>
    </citation>
    <scope>NUCLEOTIDE SEQUENCE [LARGE SCALE GENOMIC DNA]</scope>
    <source>
        <strain evidence="3">JCM 18306</strain>
    </source>
</reference>